<protein>
    <submittedName>
        <fullName evidence="3">Uncharacterized protein</fullName>
    </submittedName>
</protein>
<feature type="region of interest" description="Disordered" evidence="1">
    <location>
        <begin position="38"/>
        <end position="174"/>
    </location>
</feature>
<keyword evidence="2" id="KW-1185">Reference proteome</keyword>
<evidence type="ECO:0000256" key="1">
    <source>
        <dbReference type="SAM" id="MobiDB-lite"/>
    </source>
</evidence>
<name>A0A914D391_9BILA</name>
<dbReference type="WBParaSite" id="ACRNAN_scaffold1831.g30440.t1">
    <property type="protein sequence ID" value="ACRNAN_scaffold1831.g30440.t1"/>
    <property type="gene ID" value="ACRNAN_scaffold1831.g30440"/>
</dbReference>
<reference evidence="3" key="1">
    <citation type="submission" date="2022-11" db="UniProtKB">
        <authorList>
            <consortium name="WormBaseParasite"/>
        </authorList>
    </citation>
    <scope>IDENTIFICATION</scope>
</reference>
<accession>A0A914D391</accession>
<dbReference type="Proteomes" id="UP000887540">
    <property type="component" value="Unplaced"/>
</dbReference>
<sequence>MKKDIRPEKSSSFLMFRNHQLIVILNAMKKLETTKIGKEEVEKRQPGVEKTLKEPKLKMSEMRPAIIKLHEKGYSPRPSPQSARDSRLPSCQLPRCHHGRRPLAQCQRRMAAQQPRSQPARLRNMEHLDGESMPEAPSERGIFETSLEESVERNHLGRSGQDRRQLPQASPGLH</sequence>
<feature type="compositionally biased region" description="Basic and acidic residues" evidence="1">
    <location>
        <begin position="150"/>
        <end position="165"/>
    </location>
</feature>
<feature type="compositionally biased region" description="Basic and acidic residues" evidence="1">
    <location>
        <begin position="38"/>
        <end position="61"/>
    </location>
</feature>
<evidence type="ECO:0000313" key="2">
    <source>
        <dbReference type="Proteomes" id="UP000887540"/>
    </source>
</evidence>
<dbReference type="AlphaFoldDB" id="A0A914D391"/>
<organism evidence="2 3">
    <name type="scientific">Acrobeloides nanus</name>
    <dbReference type="NCBI Taxonomy" id="290746"/>
    <lineage>
        <taxon>Eukaryota</taxon>
        <taxon>Metazoa</taxon>
        <taxon>Ecdysozoa</taxon>
        <taxon>Nematoda</taxon>
        <taxon>Chromadorea</taxon>
        <taxon>Rhabditida</taxon>
        <taxon>Tylenchina</taxon>
        <taxon>Cephalobomorpha</taxon>
        <taxon>Cephaloboidea</taxon>
        <taxon>Cephalobidae</taxon>
        <taxon>Acrobeloides</taxon>
    </lineage>
</organism>
<evidence type="ECO:0000313" key="3">
    <source>
        <dbReference type="WBParaSite" id="ACRNAN_scaffold1831.g30440.t1"/>
    </source>
</evidence>
<proteinExistence type="predicted"/>